<protein>
    <submittedName>
        <fullName evidence="1">Uncharacterized protein</fullName>
    </submittedName>
</protein>
<sequence>MAHRVANDLQRHLDSQCQLQLTKHEIMANAPAFGQLAAILLFIDDEQLYARQLAKVSCPILSFADAVQAPTLKEPTS</sequence>
<reference evidence="1" key="1">
    <citation type="submission" date="2020-09" db="EMBL/GenBank/DDBJ databases">
        <title>A novel bacterium of genus Neiella, isolated from South China Sea.</title>
        <authorList>
            <person name="Huang H."/>
            <person name="Mo K."/>
            <person name="Hu Y."/>
        </authorList>
    </citation>
    <scope>NUCLEOTIDE SEQUENCE</scope>
    <source>
        <strain evidence="1">HB171785</strain>
    </source>
</reference>
<name>A0A8J6QH85_9GAMM</name>
<evidence type="ECO:0000313" key="1">
    <source>
        <dbReference type="EMBL" id="MBD1389540.1"/>
    </source>
</evidence>
<dbReference type="AlphaFoldDB" id="A0A8J6QH85"/>
<comment type="caution">
    <text evidence="1">The sequence shown here is derived from an EMBL/GenBank/DDBJ whole genome shotgun (WGS) entry which is preliminary data.</text>
</comment>
<dbReference type="RefSeq" id="WP_191144646.1">
    <property type="nucleotide sequence ID" value="NZ_JACXAF010000009.1"/>
</dbReference>
<keyword evidence="2" id="KW-1185">Reference proteome</keyword>
<evidence type="ECO:0000313" key="2">
    <source>
        <dbReference type="Proteomes" id="UP000638014"/>
    </source>
</evidence>
<accession>A0A8J6QH85</accession>
<organism evidence="1 2">
    <name type="scientific">Neiella litorisoli</name>
    <dbReference type="NCBI Taxonomy" id="2771431"/>
    <lineage>
        <taxon>Bacteria</taxon>
        <taxon>Pseudomonadati</taxon>
        <taxon>Pseudomonadota</taxon>
        <taxon>Gammaproteobacteria</taxon>
        <taxon>Alteromonadales</taxon>
        <taxon>Echinimonadaceae</taxon>
        <taxon>Neiella</taxon>
    </lineage>
</organism>
<proteinExistence type="predicted"/>
<dbReference type="EMBL" id="JACXAF010000009">
    <property type="protein sequence ID" value="MBD1389540.1"/>
    <property type="molecule type" value="Genomic_DNA"/>
</dbReference>
<gene>
    <name evidence="1" type="ORF">IC617_08875</name>
</gene>
<dbReference type="Proteomes" id="UP000638014">
    <property type="component" value="Unassembled WGS sequence"/>
</dbReference>